<feature type="active site" evidence="8">
    <location>
        <position position="85"/>
    </location>
</feature>
<dbReference type="RefSeq" id="WP_283231158.1">
    <property type="nucleotide sequence ID" value="NZ_JASGBQ010000017.1"/>
</dbReference>
<evidence type="ECO:0000256" key="6">
    <source>
        <dbReference type="PIRSR" id="PIRSR001220-2"/>
    </source>
</evidence>
<dbReference type="InterPro" id="IPR027475">
    <property type="entry name" value="Asparaginase/glutaminase_AS2"/>
</dbReference>
<organism evidence="11 12">
    <name type="scientific">Fusibacillus kribbianus</name>
    <dbReference type="NCBI Taxonomy" id="3044208"/>
    <lineage>
        <taxon>Bacteria</taxon>
        <taxon>Bacillati</taxon>
        <taxon>Bacillota</taxon>
        <taxon>Clostridia</taxon>
        <taxon>Lachnospirales</taxon>
        <taxon>Lachnospiraceae</taxon>
        <taxon>Fusibacillus</taxon>
    </lineage>
</organism>
<dbReference type="GO" id="GO:0006520">
    <property type="term" value="P:amino acid metabolic process"/>
    <property type="evidence" value="ECO:0007669"/>
    <property type="project" value="InterPro"/>
</dbReference>
<dbReference type="Proteomes" id="UP001300383">
    <property type="component" value="Unassembled WGS sequence"/>
</dbReference>
<dbReference type="PRINTS" id="PR00139">
    <property type="entry name" value="ASNGLNASE"/>
</dbReference>
<dbReference type="SMART" id="SM00870">
    <property type="entry name" value="Asparaginase"/>
    <property type="match status" value="1"/>
</dbReference>
<dbReference type="CDD" id="cd08963">
    <property type="entry name" value="L-asparaginase_I"/>
    <property type="match status" value="1"/>
</dbReference>
<sequence length="332" mass="35750">MKKILLISTGGTIASTPTINGLTPTVSGSDMVQLIPELEGLCEIHYTELLNLDSSNMQPEEWASMASAAFTALSIFDGVVITHGTDTMAYSAAALSFMLQHLHKPVVLTGSQLPIEDPGTDGKKNILDAFRVAVDGRLCGVYIVFDGLIIPGYCARKTCSRNFHAFESINRKPAGEIVNDEVVLTSEPEPPARESLTLNANYDPSVLLIKLVPGTKPELIEAAADLGYRAVVIEAFGLGGIPNVRRTLLPAIHSLISQKIPVVVTTQCIHDGCDLNVYDVGVDASKAGVLSAGTMTTEAIVAKLMWILGQTDDFQRIISMFYQDYIGEINKK</sequence>
<dbReference type="InterPro" id="IPR006033">
    <property type="entry name" value="AsnA_fam"/>
</dbReference>
<dbReference type="EMBL" id="JASGBQ010000017">
    <property type="protein sequence ID" value="MDI9242712.1"/>
    <property type="molecule type" value="Genomic_DNA"/>
</dbReference>
<protein>
    <recommendedName>
        <fullName evidence="2">asparaginase</fullName>
        <ecNumber evidence="2">3.5.1.1</ecNumber>
    </recommendedName>
</protein>
<comment type="catalytic activity">
    <reaction evidence="4">
        <text>L-asparagine + H2O = L-aspartate + NH4(+)</text>
        <dbReference type="Rhea" id="RHEA:21016"/>
        <dbReference type="ChEBI" id="CHEBI:15377"/>
        <dbReference type="ChEBI" id="CHEBI:28938"/>
        <dbReference type="ChEBI" id="CHEBI:29991"/>
        <dbReference type="ChEBI" id="CHEBI:58048"/>
        <dbReference type="EC" id="3.5.1.1"/>
    </reaction>
</comment>
<feature type="active site" description="O-isoaspartyl threonine intermediate" evidence="5">
    <location>
        <position position="12"/>
    </location>
</feature>
<dbReference type="PROSITE" id="PS51732">
    <property type="entry name" value="ASN_GLN_ASE_3"/>
    <property type="match status" value="1"/>
</dbReference>
<dbReference type="SFLD" id="SFLDS00057">
    <property type="entry name" value="Glutaminase/Asparaginase"/>
    <property type="match status" value="1"/>
</dbReference>
<evidence type="ECO:0000256" key="2">
    <source>
        <dbReference type="ARBA" id="ARBA00012920"/>
    </source>
</evidence>
<evidence type="ECO:0000313" key="12">
    <source>
        <dbReference type="Proteomes" id="UP001300383"/>
    </source>
</evidence>
<gene>
    <name evidence="11" type="ORF">QJ036_09540</name>
</gene>
<evidence type="ECO:0000256" key="8">
    <source>
        <dbReference type="PROSITE-ProRule" id="PRU10100"/>
    </source>
</evidence>
<dbReference type="FunFam" id="3.40.50.1170:FF:000001">
    <property type="entry name" value="L-asparaginase 2"/>
    <property type="match status" value="1"/>
</dbReference>
<reference evidence="11 12" key="1">
    <citation type="submission" date="2023-05" db="EMBL/GenBank/DDBJ databases">
        <title>[ruminococcus] sp. nov., isolated from a pig farm feces dump.</title>
        <authorList>
            <person name="Chang Y.-H."/>
        </authorList>
    </citation>
    <scope>NUCLEOTIDE SEQUENCE [LARGE SCALE GENOMIC DNA]</scope>
    <source>
        <strain evidence="11 12">YH-rum2234</strain>
    </source>
</reference>
<evidence type="ECO:0000256" key="7">
    <source>
        <dbReference type="PROSITE-ProRule" id="PRU10099"/>
    </source>
</evidence>
<dbReference type="Gene3D" id="3.40.50.1170">
    <property type="entry name" value="L-asparaginase, N-terminal domain"/>
    <property type="match status" value="1"/>
</dbReference>
<dbReference type="InterPro" id="IPR027473">
    <property type="entry name" value="L-asparaginase_C"/>
</dbReference>
<feature type="binding site" evidence="6">
    <location>
        <begin position="85"/>
        <end position="86"/>
    </location>
    <ligand>
        <name>substrate</name>
    </ligand>
</feature>
<name>A0AAP4EYA7_9FIRM</name>
<dbReference type="PROSITE" id="PS00144">
    <property type="entry name" value="ASN_GLN_ASE_1"/>
    <property type="match status" value="1"/>
</dbReference>
<feature type="active site" evidence="7">
    <location>
        <position position="12"/>
    </location>
</feature>
<evidence type="ECO:0000259" key="9">
    <source>
        <dbReference type="Pfam" id="PF00710"/>
    </source>
</evidence>
<dbReference type="InterPro" id="IPR037152">
    <property type="entry name" value="L-asparaginase_N_sf"/>
</dbReference>
<dbReference type="SUPFAM" id="SSF53774">
    <property type="entry name" value="Glutaminase/Asparaginase"/>
    <property type="match status" value="1"/>
</dbReference>
<comment type="similarity">
    <text evidence="1">Belongs to the asparaginase 1 family.</text>
</comment>
<dbReference type="InterPro" id="IPR027474">
    <property type="entry name" value="L-asparaginase_N"/>
</dbReference>
<keyword evidence="3" id="KW-0378">Hydrolase</keyword>
<evidence type="ECO:0000256" key="5">
    <source>
        <dbReference type="PIRSR" id="PIRSR001220-1"/>
    </source>
</evidence>
<evidence type="ECO:0000256" key="1">
    <source>
        <dbReference type="ARBA" id="ARBA00010518"/>
    </source>
</evidence>
<evidence type="ECO:0000256" key="3">
    <source>
        <dbReference type="ARBA" id="ARBA00022801"/>
    </source>
</evidence>
<dbReference type="InterPro" id="IPR041725">
    <property type="entry name" value="L-asparaginase_I"/>
</dbReference>
<dbReference type="PIRSF" id="PIRSF500176">
    <property type="entry name" value="L_ASNase"/>
    <property type="match status" value="1"/>
</dbReference>
<dbReference type="PANTHER" id="PTHR11707">
    <property type="entry name" value="L-ASPARAGINASE"/>
    <property type="match status" value="1"/>
</dbReference>
<dbReference type="Gene3D" id="3.40.50.40">
    <property type="match status" value="1"/>
</dbReference>
<evidence type="ECO:0000313" key="11">
    <source>
        <dbReference type="EMBL" id="MDI9242712.1"/>
    </source>
</evidence>
<proteinExistence type="inferred from homology"/>
<dbReference type="InterPro" id="IPR020827">
    <property type="entry name" value="Asparaginase/glutaminase_AS1"/>
</dbReference>
<dbReference type="InterPro" id="IPR040919">
    <property type="entry name" value="Asparaginase_C"/>
</dbReference>
<dbReference type="NCBIfam" id="TIGR00519">
    <property type="entry name" value="asnASE_I"/>
    <property type="match status" value="1"/>
</dbReference>
<feature type="domain" description="Asparaginase/glutaminase C-terminal" evidence="10">
    <location>
        <begin position="206"/>
        <end position="321"/>
    </location>
</feature>
<dbReference type="InterPro" id="IPR006034">
    <property type="entry name" value="Asparaginase/glutaminase-like"/>
</dbReference>
<feature type="domain" description="L-asparaginase N-terminal" evidence="9">
    <location>
        <begin position="3"/>
        <end position="188"/>
    </location>
</feature>
<dbReference type="EC" id="3.5.1.1" evidence="2"/>
<dbReference type="PANTHER" id="PTHR11707:SF28">
    <property type="entry name" value="60 KDA LYSOPHOSPHOLIPASE"/>
    <property type="match status" value="1"/>
</dbReference>
<accession>A0AAP4EYA7</accession>
<evidence type="ECO:0000256" key="4">
    <source>
        <dbReference type="ARBA" id="ARBA00049366"/>
    </source>
</evidence>
<evidence type="ECO:0000259" key="10">
    <source>
        <dbReference type="Pfam" id="PF17763"/>
    </source>
</evidence>
<dbReference type="InterPro" id="IPR036152">
    <property type="entry name" value="Asp/glu_Ase-like_sf"/>
</dbReference>
<comment type="caution">
    <text evidence="11">The sequence shown here is derived from an EMBL/GenBank/DDBJ whole genome shotgun (WGS) entry which is preliminary data.</text>
</comment>
<dbReference type="GO" id="GO:0004067">
    <property type="term" value="F:asparaginase activity"/>
    <property type="evidence" value="ECO:0007669"/>
    <property type="project" value="UniProtKB-UniRule"/>
</dbReference>
<dbReference type="Pfam" id="PF00710">
    <property type="entry name" value="Asparaginase"/>
    <property type="match status" value="1"/>
</dbReference>
<dbReference type="PROSITE" id="PS00917">
    <property type="entry name" value="ASN_GLN_ASE_2"/>
    <property type="match status" value="1"/>
</dbReference>
<dbReference type="AlphaFoldDB" id="A0AAP4EYA7"/>
<dbReference type="Pfam" id="PF17763">
    <property type="entry name" value="Asparaginase_C"/>
    <property type="match status" value="1"/>
</dbReference>
<feature type="binding site" evidence="6">
    <location>
        <position position="54"/>
    </location>
    <ligand>
        <name>substrate</name>
    </ligand>
</feature>
<dbReference type="PIRSF" id="PIRSF001220">
    <property type="entry name" value="L-ASNase_gatD"/>
    <property type="match status" value="1"/>
</dbReference>
<keyword evidence="12" id="KW-1185">Reference proteome</keyword>